<sequence length="106" mass="11649">MPPIGRLAVALILLASLTGCGQPLSGTYVDVTDPSRFYTFSKWSKTWTSYYEETGKYTVDGELLTIDSGGGLAGRIVSESEFRLNDVSGWHPEKPYNVYRRAPAAP</sequence>
<proteinExistence type="predicted"/>
<keyword evidence="1" id="KW-0732">Signal</keyword>
<dbReference type="PROSITE" id="PS51257">
    <property type="entry name" value="PROKAR_LIPOPROTEIN"/>
    <property type="match status" value="1"/>
</dbReference>
<dbReference type="EMBL" id="SOBT01000008">
    <property type="protein sequence ID" value="TDU32030.1"/>
    <property type="molecule type" value="Genomic_DNA"/>
</dbReference>
<comment type="caution">
    <text evidence="2">The sequence shown here is derived from an EMBL/GenBank/DDBJ whole genome shotgun (WGS) entry which is preliminary data.</text>
</comment>
<feature type="signal peptide" evidence="1">
    <location>
        <begin position="1"/>
        <end position="21"/>
    </location>
</feature>
<evidence type="ECO:0000256" key="1">
    <source>
        <dbReference type="SAM" id="SignalP"/>
    </source>
</evidence>
<accession>A0A4S3K8K9</accession>
<dbReference type="Proteomes" id="UP000295341">
    <property type="component" value="Unassembled WGS sequence"/>
</dbReference>
<evidence type="ECO:0000313" key="3">
    <source>
        <dbReference type="Proteomes" id="UP000295341"/>
    </source>
</evidence>
<protein>
    <recommendedName>
        <fullName evidence="4">Lipoprotein</fullName>
    </recommendedName>
</protein>
<name>A0A4S3K8K9_9GAMM</name>
<evidence type="ECO:0000313" key="2">
    <source>
        <dbReference type="EMBL" id="TDU32030.1"/>
    </source>
</evidence>
<reference evidence="2 3" key="1">
    <citation type="submission" date="2019-03" db="EMBL/GenBank/DDBJ databases">
        <title>Genomic Encyclopedia of Type Strains, Phase IV (KMG-IV): sequencing the most valuable type-strain genomes for metagenomic binning, comparative biology and taxonomic classification.</title>
        <authorList>
            <person name="Goeker M."/>
        </authorList>
    </citation>
    <scope>NUCLEOTIDE SEQUENCE [LARGE SCALE GENOMIC DNA]</scope>
    <source>
        <strain evidence="2 3">DSM 26377</strain>
    </source>
</reference>
<dbReference type="RefSeq" id="WP_133880568.1">
    <property type="nucleotide sequence ID" value="NZ_MWIN01000004.1"/>
</dbReference>
<gene>
    <name evidence="2" type="ORF">DFR24_1418</name>
</gene>
<organism evidence="2 3">
    <name type="scientific">Panacagrimonas perspica</name>
    <dbReference type="NCBI Taxonomy" id="381431"/>
    <lineage>
        <taxon>Bacteria</taxon>
        <taxon>Pseudomonadati</taxon>
        <taxon>Pseudomonadota</taxon>
        <taxon>Gammaproteobacteria</taxon>
        <taxon>Nevskiales</taxon>
        <taxon>Nevskiaceae</taxon>
        <taxon>Panacagrimonas</taxon>
    </lineage>
</organism>
<keyword evidence="3" id="KW-1185">Reference proteome</keyword>
<evidence type="ECO:0008006" key="4">
    <source>
        <dbReference type="Google" id="ProtNLM"/>
    </source>
</evidence>
<dbReference type="AlphaFoldDB" id="A0A4S3K8K9"/>
<feature type="chain" id="PRO_5030100223" description="Lipoprotein" evidence="1">
    <location>
        <begin position="22"/>
        <end position="106"/>
    </location>
</feature>